<dbReference type="InterPro" id="IPR007855">
    <property type="entry name" value="RDRP"/>
</dbReference>
<evidence type="ECO:0000313" key="4">
    <source>
        <dbReference type="Proteomes" id="UP000724874"/>
    </source>
</evidence>
<evidence type="ECO:0000313" key="3">
    <source>
        <dbReference type="EMBL" id="KAF8912009.1"/>
    </source>
</evidence>
<evidence type="ECO:0000256" key="1">
    <source>
        <dbReference type="RuleBase" id="RU363098"/>
    </source>
</evidence>
<keyword evidence="1" id="KW-0694">RNA-binding</keyword>
<dbReference type="InterPro" id="IPR057596">
    <property type="entry name" value="RDRP_core"/>
</dbReference>
<organism evidence="3 4">
    <name type="scientific">Gymnopilus junonius</name>
    <name type="common">Spectacular rustgill mushroom</name>
    <name type="synonym">Gymnopilus spectabilis subsp. junonius</name>
    <dbReference type="NCBI Taxonomy" id="109634"/>
    <lineage>
        <taxon>Eukaryota</taxon>
        <taxon>Fungi</taxon>
        <taxon>Dikarya</taxon>
        <taxon>Basidiomycota</taxon>
        <taxon>Agaricomycotina</taxon>
        <taxon>Agaricomycetes</taxon>
        <taxon>Agaricomycetidae</taxon>
        <taxon>Agaricales</taxon>
        <taxon>Agaricineae</taxon>
        <taxon>Hymenogastraceae</taxon>
        <taxon>Gymnopilus</taxon>
    </lineage>
</organism>
<evidence type="ECO:0000259" key="2">
    <source>
        <dbReference type="Pfam" id="PF05183"/>
    </source>
</evidence>
<dbReference type="EC" id="2.7.7.48" evidence="1"/>
<comment type="similarity">
    <text evidence="1">Belongs to the RdRP family.</text>
</comment>
<dbReference type="Proteomes" id="UP000724874">
    <property type="component" value="Unassembled WGS sequence"/>
</dbReference>
<dbReference type="GO" id="GO:0030422">
    <property type="term" value="P:siRNA processing"/>
    <property type="evidence" value="ECO:0007669"/>
    <property type="project" value="TreeGrafter"/>
</dbReference>
<dbReference type="GO" id="GO:0003723">
    <property type="term" value="F:RNA binding"/>
    <property type="evidence" value="ECO:0007669"/>
    <property type="project" value="UniProtKB-KW"/>
</dbReference>
<proteinExistence type="inferred from homology"/>
<name>A0A9P5TST4_GYMJU</name>
<dbReference type="PANTHER" id="PTHR23079:SF55">
    <property type="entry name" value="RNA-DIRECTED RNA POLYMERASE"/>
    <property type="match status" value="1"/>
</dbReference>
<dbReference type="GO" id="GO:0031380">
    <property type="term" value="C:nuclear RNA-directed RNA polymerase complex"/>
    <property type="evidence" value="ECO:0007669"/>
    <property type="project" value="TreeGrafter"/>
</dbReference>
<keyword evidence="1" id="KW-0548">Nucleotidyltransferase</keyword>
<keyword evidence="4" id="KW-1185">Reference proteome</keyword>
<accession>A0A9P5TST4</accession>
<sequence length="1227" mass="139347">MNISIVRIPEDANEWTITRKLASVLHSEDFAPVVAGRVLNFSVKLEYSDPENCIRHTGKGVLTLPTEAIGNKFLDYVHGPGKIKMGKRKLDFRRSNRPPPKGQTLTLKKTPYVNPDIEEERLLKVRQLDDSILRIDSIQFGIFYQTNHTMQGGGRPSPRAFSVEWERNYVENDFGSLKFEYDHKLIRITLGNELREAEGCSIAINFASIRKIGLGYDGKPYICFDTLTPPVMERIQFHRALTGKRDIDYRKYKQRIGAIHEGHAIVAPYTPHLRVLLYNTQDRESLRVFCEACKVAGLSDSMIIKLTHPGALQIEALKNRFFAPKRMYLLHKELGRFDWPIAFQLESLLHNGLLHTGDMDDLIPRISDLKGKHKHRGPIFVGEVLRRYNEALQVRPAQESPARCFERVLEKFVFSDPRDAFRCYHVTFTPSRMLLEGPYPSQSNRIIREYEGFEDYFIRVDFRDEDRLQYRWDREVDGTSFLKERVGKTLKQGFELAGRKFEFLAYSSSALRQHAVWFMNPFDDPKKGHVDADSIRNKIGDFGGTELLRQPSKYAARLAQAFTATDQSVDIERSEWEEVPDLGEKPYLFTDGAGTISKALGDKIWNKLCIKKHDPDILKPSAYQIRFLGYKGVVAIDEQLDKSAKGIHMRLRPSMRKFEVANDNIAKIEIAQAFERPNTCYLNRPLIMLLEDLGVRVEALQELQDKAVEDAKLIDQSIDKFCDVISAHHLGVSYKLRHILTRLRDKYNMDLTSNGKTVAMDTPFWRQLRQVAMTDILRDIKHHARIPVPDSYLLVGVADEGPAYEAAGYENIYSLAEGQIYACIQKQDEKAPIWIEGTVSISRSPVAYPGDVQRVRAIGKPPEGMLCLFSHLKNVVVMSSRGKPLSPIFFHCLPDYRLGSRSLASCLGGGDVDGDLFAVICHDPVLPRTVEAPASYDALKTFQLDRDSTVDDICDFIVEYINSDLLGLLSDRLLVVADQSSEGMRDEICLKLAELCSHAVDYPKQGTPLNFDPEQLPRTLIRCKPDWHAAEVVSPRKTDYYESSRALGHLFRSIELDETPPILAEGAPCKPLSDPISVALLDQVHEYLGDSAYADDQPPPELLKVFGHYVDELRYICATHTLSNTPGVRLLEAEIVVGTILAKCSQKRYRSDRIYRMREHAKILVRDVQRSLLENVEDASYSAYVRGLELAWAAWNLSLSKGDEFGAHSFSLIALGIIFDSLDGLSK</sequence>
<comment type="catalytic activity">
    <reaction evidence="1">
        <text>RNA(n) + a ribonucleoside 5'-triphosphate = RNA(n+1) + diphosphate</text>
        <dbReference type="Rhea" id="RHEA:21248"/>
        <dbReference type="Rhea" id="RHEA-COMP:14527"/>
        <dbReference type="Rhea" id="RHEA-COMP:17342"/>
        <dbReference type="ChEBI" id="CHEBI:33019"/>
        <dbReference type="ChEBI" id="CHEBI:61557"/>
        <dbReference type="ChEBI" id="CHEBI:140395"/>
        <dbReference type="EC" id="2.7.7.48"/>
    </reaction>
</comment>
<dbReference type="PANTHER" id="PTHR23079">
    <property type="entry name" value="RNA-DEPENDENT RNA POLYMERASE"/>
    <property type="match status" value="1"/>
</dbReference>
<dbReference type="GO" id="GO:0003968">
    <property type="term" value="F:RNA-directed RNA polymerase activity"/>
    <property type="evidence" value="ECO:0007669"/>
    <property type="project" value="UniProtKB-KW"/>
</dbReference>
<gene>
    <name evidence="3" type="ORF">CPB84DRAFT_1841723</name>
</gene>
<keyword evidence="1" id="KW-0808">Transferase</keyword>
<protein>
    <recommendedName>
        <fullName evidence="1">RNA-dependent RNA polymerase</fullName>
        <ecNumber evidence="1">2.7.7.48</ecNumber>
    </recommendedName>
</protein>
<feature type="domain" description="RDRP core" evidence="2">
    <location>
        <begin position="428"/>
        <end position="1054"/>
    </location>
</feature>
<dbReference type="EMBL" id="JADNYJ010000003">
    <property type="protein sequence ID" value="KAF8912009.1"/>
    <property type="molecule type" value="Genomic_DNA"/>
</dbReference>
<dbReference type="Pfam" id="PF05183">
    <property type="entry name" value="RdRP"/>
    <property type="match status" value="1"/>
</dbReference>
<keyword evidence="1" id="KW-0696">RNA-directed RNA polymerase</keyword>
<reference evidence="3" key="1">
    <citation type="submission" date="2020-11" db="EMBL/GenBank/DDBJ databases">
        <authorList>
            <consortium name="DOE Joint Genome Institute"/>
            <person name="Ahrendt S."/>
            <person name="Riley R."/>
            <person name="Andreopoulos W."/>
            <person name="LaButti K."/>
            <person name="Pangilinan J."/>
            <person name="Ruiz-duenas F.J."/>
            <person name="Barrasa J.M."/>
            <person name="Sanchez-Garcia M."/>
            <person name="Camarero S."/>
            <person name="Miyauchi S."/>
            <person name="Serrano A."/>
            <person name="Linde D."/>
            <person name="Babiker R."/>
            <person name="Drula E."/>
            <person name="Ayuso-Fernandez I."/>
            <person name="Pacheco R."/>
            <person name="Padilla G."/>
            <person name="Ferreira P."/>
            <person name="Barriuso J."/>
            <person name="Kellner H."/>
            <person name="Castanera R."/>
            <person name="Alfaro M."/>
            <person name="Ramirez L."/>
            <person name="Pisabarro A.G."/>
            <person name="Kuo A."/>
            <person name="Tritt A."/>
            <person name="Lipzen A."/>
            <person name="He G."/>
            <person name="Yan M."/>
            <person name="Ng V."/>
            <person name="Cullen D."/>
            <person name="Martin F."/>
            <person name="Rosso M.-N."/>
            <person name="Henrissat B."/>
            <person name="Hibbett D."/>
            <person name="Martinez A.T."/>
            <person name="Grigoriev I.V."/>
        </authorList>
    </citation>
    <scope>NUCLEOTIDE SEQUENCE</scope>
    <source>
        <strain evidence="3">AH 44721</strain>
    </source>
</reference>
<dbReference type="OrthoDB" id="6513042at2759"/>
<comment type="caution">
    <text evidence="3">The sequence shown here is derived from an EMBL/GenBank/DDBJ whole genome shotgun (WGS) entry which is preliminary data.</text>
</comment>
<dbReference type="AlphaFoldDB" id="A0A9P5TST4"/>